<organism evidence="2 3">
    <name type="scientific">Extremus antarcticus</name>
    <dbReference type="NCBI Taxonomy" id="702011"/>
    <lineage>
        <taxon>Eukaryota</taxon>
        <taxon>Fungi</taxon>
        <taxon>Dikarya</taxon>
        <taxon>Ascomycota</taxon>
        <taxon>Pezizomycotina</taxon>
        <taxon>Dothideomycetes</taxon>
        <taxon>Dothideomycetidae</taxon>
        <taxon>Mycosphaerellales</taxon>
        <taxon>Extremaceae</taxon>
        <taxon>Extremus</taxon>
    </lineage>
</organism>
<comment type="caution">
    <text evidence="2">The sequence shown here is derived from an EMBL/GenBank/DDBJ whole genome shotgun (WGS) entry which is preliminary data.</text>
</comment>
<evidence type="ECO:0000256" key="1">
    <source>
        <dbReference type="SAM" id="MobiDB-lite"/>
    </source>
</evidence>
<feature type="compositionally biased region" description="Basic and acidic residues" evidence="1">
    <location>
        <begin position="186"/>
        <end position="203"/>
    </location>
</feature>
<gene>
    <name evidence="2" type="ORF">LTR09_007244</name>
</gene>
<feature type="compositionally biased region" description="Acidic residues" evidence="1">
    <location>
        <begin position="159"/>
        <end position="168"/>
    </location>
</feature>
<sequence>MPINIMRNPFRKQDENARPTTGGAERPVNGVVTKPIEIKEKQTEPTEYKLSEINDSGVFIPPSPPERKSFWTTSSSRSTTTTSSNHRSVFNENEPFNISRESFDSYRRSFDISARSPVIQPGEQRPRASLDSRTFLPPPVRSSNSFQRPLQVPKTQKEEEGDLEDISLDEPKPAPQKKRGMLSRIMDSDSHSQSERPSSHDGTGKASAWHHFGGRKRGQSGQGAELGSIPKKDEVGKPMESQLSKESTKPVENTLRKEVPRPVEGQLRKEETPKIVETLVKKDDTPEPTESKVRSTEVPSQPQALPKPDHQTPQATAGAQKENSQAPVITNGVS</sequence>
<proteinExistence type="predicted"/>
<dbReference type="EMBL" id="JAWDJX010000025">
    <property type="protein sequence ID" value="KAK3051589.1"/>
    <property type="molecule type" value="Genomic_DNA"/>
</dbReference>
<dbReference type="AlphaFoldDB" id="A0AAJ0DD81"/>
<protein>
    <submittedName>
        <fullName evidence="2">Uncharacterized protein</fullName>
    </submittedName>
</protein>
<reference evidence="2" key="1">
    <citation type="submission" date="2023-04" db="EMBL/GenBank/DDBJ databases">
        <title>Black Yeasts Isolated from many extreme environments.</title>
        <authorList>
            <person name="Coleine C."/>
            <person name="Stajich J.E."/>
            <person name="Selbmann L."/>
        </authorList>
    </citation>
    <scope>NUCLEOTIDE SEQUENCE</scope>
    <source>
        <strain evidence="2">CCFEE 5312</strain>
    </source>
</reference>
<keyword evidence="3" id="KW-1185">Reference proteome</keyword>
<feature type="compositionally biased region" description="Polar residues" evidence="1">
    <location>
        <begin position="85"/>
        <end position="98"/>
    </location>
</feature>
<feature type="compositionally biased region" description="Basic and acidic residues" evidence="1">
    <location>
        <begin position="246"/>
        <end position="295"/>
    </location>
</feature>
<feature type="compositionally biased region" description="Low complexity" evidence="1">
    <location>
        <begin position="72"/>
        <end position="84"/>
    </location>
</feature>
<feature type="region of interest" description="Disordered" evidence="1">
    <location>
        <begin position="42"/>
        <end position="98"/>
    </location>
</feature>
<feature type="region of interest" description="Disordered" evidence="1">
    <location>
        <begin position="1"/>
        <end position="30"/>
    </location>
</feature>
<dbReference type="Proteomes" id="UP001271007">
    <property type="component" value="Unassembled WGS sequence"/>
</dbReference>
<accession>A0AAJ0DD81</accession>
<feature type="region of interest" description="Disordered" evidence="1">
    <location>
        <begin position="113"/>
        <end position="334"/>
    </location>
</feature>
<evidence type="ECO:0000313" key="2">
    <source>
        <dbReference type="EMBL" id="KAK3051589.1"/>
    </source>
</evidence>
<feature type="compositionally biased region" description="Basic and acidic residues" evidence="1">
    <location>
        <begin position="42"/>
        <end position="52"/>
    </location>
</feature>
<evidence type="ECO:0000313" key="3">
    <source>
        <dbReference type="Proteomes" id="UP001271007"/>
    </source>
</evidence>
<feature type="compositionally biased region" description="Polar residues" evidence="1">
    <location>
        <begin position="311"/>
        <end position="334"/>
    </location>
</feature>
<name>A0AAJ0DD81_9PEZI</name>